<feature type="region of interest" description="Disordered" evidence="1">
    <location>
        <begin position="60"/>
        <end position="104"/>
    </location>
</feature>
<dbReference type="EMBL" id="CP001329">
    <property type="protein sequence ID" value="ACO65813.1"/>
    <property type="molecule type" value="Genomic_DNA"/>
</dbReference>
<sequence>MDPYHVLGVPPGATDSEIKAAYRKAAMRWHPDRNTASGPEAAAMAERQFKAVNDAYDYLSNSGGRGPGSGSSSSGGGGASSSQGSGRWRRRPWSSYAASGGHAGGGGGAYAGDDPFGFRTGRGTVGDHMRRIDRNLRVLYVSLALLAGLVYVAPPAPSPMEAAKARRRRERTAHARGETHRFTERANVSLAPGSPLYGRRHGSHTAQQPWLDRAAGDAAWGGDATYERFAAAATQLATFETSAESDRPGRRWRTRSLGEAEQRAALHAGWQRARFGAKVVAGGGGGGGGDTAGGDGEVSSRSSSTGDATPEWASGGFAGVGISRRVLPYQQRDGRGDEGSRGWSGGSEIQCANCGYDVARAARYCAACGVRVTSPGSVVRRLRADPQDTGTSVGRGRERAKAAALAAAARAESESGVKAVGVVVAADGASSDGVPS</sequence>
<keyword evidence="2" id="KW-0472">Membrane</keyword>
<feature type="domain" description="J" evidence="3">
    <location>
        <begin position="2"/>
        <end position="97"/>
    </location>
</feature>
<gene>
    <name evidence="4" type="ORF">MICPUN_61253</name>
</gene>
<dbReference type="Pfam" id="PF00226">
    <property type="entry name" value="DnaJ"/>
    <property type="match status" value="1"/>
</dbReference>
<dbReference type="GO" id="GO:0051082">
    <property type="term" value="F:unfolded protein binding"/>
    <property type="evidence" value="ECO:0007669"/>
    <property type="project" value="TreeGrafter"/>
</dbReference>
<feature type="transmembrane region" description="Helical" evidence="2">
    <location>
        <begin position="138"/>
        <end position="156"/>
    </location>
</feature>
<evidence type="ECO:0000256" key="2">
    <source>
        <dbReference type="SAM" id="Phobius"/>
    </source>
</evidence>
<dbReference type="KEGG" id="mis:MICPUN_61253"/>
<keyword evidence="2" id="KW-1133">Transmembrane helix</keyword>
<dbReference type="AlphaFoldDB" id="C1EC09"/>
<dbReference type="RefSeq" id="XP_002504555.1">
    <property type="nucleotide sequence ID" value="XM_002504509.1"/>
</dbReference>
<feature type="compositionally biased region" description="Gly residues" evidence="1">
    <location>
        <begin position="281"/>
        <end position="296"/>
    </location>
</feature>
<organism evidence="4 5">
    <name type="scientific">Micromonas commoda (strain RCC299 / NOUM17 / CCMP2709)</name>
    <name type="common">Picoplanktonic green alga</name>
    <dbReference type="NCBI Taxonomy" id="296587"/>
    <lineage>
        <taxon>Eukaryota</taxon>
        <taxon>Viridiplantae</taxon>
        <taxon>Chlorophyta</taxon>
        <taxon>Mamiellophyceae</taxon>
        <taxon>Mamiellales</taxon>
        <taxon>Mamiellaceae</taxon>
        <taxon>Micromonas</taxon>
    </lineage>
</organism>
<dbReference type="CDD" id="cd06257">
    <property type="entry name" value="DnaJ"/>
    <property type="match status" value="1"/>
</dbReference>
<evidence type="ECO:0000256" key="1">
    <source>
        <dbReference type="SAM" id="MobiDB-lite"/>
    </source>
</evidence>
<dbReference type="InterPro" id="IPR001623">
    <property type="entry name" value="DnaJ_domain"/>
</dbReference>
<name>C1EC09_MICCC</name>
<dbReference type="InParanoid" id="C1EC09"/>
<dbReference type="PRINTS" id="PR00625">
    <property type="entry name" value="JDOMAIN"/>
</dbReference>
<evidence type="ECO:0000313" key="5">
    <source>
        <dbReference type="Proteomes" id="UP000002009"/>
    </source>
</evidence>
<evidence type="ECO:0000259" key="3">
    <source>
        <dbReference type="PROSITE" id="PS50076"/>
    </source>
</evidence>
<dbReference type="STRING" id="296587.C1EC09"/>
<feature type="region of interest" description="Disordered" evidence="1">
    <location>
        <begin position="190"/>
        <end position="210"/>
    </location>
</feature>
<dbReference type="GeneID" id="8246116"/>
<dbReference type="PROSITE" id="PS50076">
    <property type="entry name" value="DNAJ_2"/>
    <property type="match status" value="1"/>
</dbReference>
<protein>
    <recommendedName>
        <fullName evidence="3">J domain-containing protein</fullName>
    </recommendedName>
</protein>
<feature type="region of interest" description="Disordered" evidence="1">
    <location>
        <begin position="281"/>
        <end position="316"/>
    </location>
</feature>
<dbReference type="PANTHER" id="PTHR43948:SF10">
    <property type="entry name" value="MRJ, ISOFORM E"/>
    <property type="match status" value="1"/>
</dbReference>
<evidence type="ECO:0000313" key="4">
    <source>
        <dbReference type="EMBL" id="ACO65813.1"/>
    </source>
</evidence>
<dbReference type="PANTHER" id="PTHR43948">
    <property type="entry name" value="DNAJ HOMOLOG SUBFAMILY B"/>
    <property type="match status" value="1"/>
</dbReference>
<reference evidence="4 5" key="1">
    <citation type="journal article" date="2009" name="Science">
        <title>Green evolution and dynamic adaptations revealed by genomes of the marine picoeukaryotes Micromonas.</title>
        <authorList>
            <person name="Worden A.Z."/>
            <person name="Lee J.H."/>
            <person name="Mock T."/>
            <person name="Rouze P."/>
            <person name="Simmons M.P."/>
            <person name="Aerts A.L."/>
            <person name="Allen A.E."/>
            <person name="Cuvelier M.L."/>
            <person name="Derelle E."/>
            <person name="Everett M.V."/>
            <person name="Foulon E."/>
            <person name="Grimwood J."/>
            <person name="Gundlach H."/>
            <person name="Henrissat B."/>
            <person name="Napoli C."/>
            <person name="McDonald S.M."/>
            <person name="Parker M.S."/>
            <person name="Rombauts S."/>
            <person name="Salamov A."/>
            <person name="Von Dassow P."/>
            <person name="Badger J.H."/>
            <person name="Coutinho P.M."/>
            <person name="Demir E."/>
            <person name="Dubchak I."/>
            <person name="Gentemann C."/>
            <person name="Eikrem W."/>
            <person name="Gready J.E."/>
            <person name="John U."/>
            <person name="Lanier W."/>
            <person name="Lindquist E.A."/>
            <person name="Lucas S."/>
            <person name="Mayer K.F."/>
            <person name="Moreau H."/>
            <person name="Not F."/>
            <person name="Otillar R."/>
            <person name="Panaud O."/>
            <person name="Pangilinan J."/>
            <person name="Paulsen I."/>
            <person name="Piegu B."/>
            <person name="Poliakov A."/>
            <person name="Robbens S."/>
            <person name="Schmutz J."/>
            <person name="Toulza E."/>
            <person name="Wyss T."/>
            <person name="Zelensky A."/>
            <person name="Zhou K."/>
            <person name="Armbrust E.V."/>
            <person name="Bhattacharya D."/>
            <person name="Goodenough U.W."/>
            <person name="Van de Peer Y."/>
            <person name="Grigoriev I.V."/>
        </authorList>
    </citation>
    <scope>NUCLEOTIDE SEQUENCE [LARGE SCALE GENOMIC DNA]</scope>
    <source>
        <strain evidence="5">RCC299 / NOUM17</strain>
    </source>
</reference>
<proteinExistence type="predicted"/>
<dbReference type="InterPro" id="IPR036869">
    <property type="entry name" value="J_dom_sf"/>
</dbReference>
<accession>C1EC09</accession>
<dbReference type="eggNOG" id="KOG0714">
    <property type="taxonomic scope" value="Eukaryota"/>
</dbReference>
<feature type="compositionally biased region" description="Gly residues" evidence="1">
    <location>
        <begin position="63"/>
        <end position="79"/>
    </location>
</feature>
<dbReference type="Gene3D" id="1.10.287.110">
    <property type="entry name" value="DnaJ domain"/>
    <property type="match status" value="1"/>
</dbReference>
<keyword evidence="5" id="KW-1185">Reference proteome</keyword>
<dbReference type="GO" id="GO:0005737">
    <property type="term" value="C:cytoplasm"/>
    <property type="evidence" value="ECO:0007669"/>
    <property type="project" value="TreeGrafter"/>
</dbReference>
<dbReference type="GO" id="GO:0051087">
    <property type="term" value="F:protein-folding chaperone binding"/>
    <property type="evidence" value="ECO:0007669"/>
    <property type="project" value="TreeGrafter"/>
</dbReference>
<dbReference type="SUPFAM" id="SSF46565">
    <property type="entry name" value="Chaperone J-domain"/>
    <property type="match status" value="1"/>
</dbReference>
<dbReference type="Proteomes" id="UP000002009">
    <property type="component" value="Chromosome 9"/>
</dbReference>
<keyword evidence="2" id="KW-0812">Transmembrane</keyword>
<dbReference type="GO" id="GO:0044183">
    <property type="term" value="F:protein folding chaperone"/>
    <property type="evidence" value="ECO:0007669"/>
    <property type="project" value="TreeGrafter"/>
</dbReference>
<dbReference type="OrthoDB" id="10250354at2759"/>
<dbReference type="SMART" id="SM00271">
    <property type="entry name" value="DnaJ"/>
    <property type="match status" value="1"/>
</dbReference>